<sequence>MKPTPKPRPVPAVHLCWLCGLDRPGARDDLHFRPCWLCPSCWARQPSARNREIRSAEAAAAVLDVPFTWRSTFRWQWVQQTAEQARITAWEDHRTTVPGIPAPAPFAAFGWISAAAIEEAAAHLARLAEEFDRKRVTPR</sequence>
<accession>A0ABQ3DF40</accession>
<reference evidence="2" key="1">
    <citation type="journal article" date="2019" name="Int. J. Syst. Evol. Microbiol.">
        <title>The Global Catalogue of Microorganisms (GCM) 10K type strain sequencing project: providing services to taxonomists for standard genome sequencing and annotation.</title>
        <authorList>
            <consortium name="The Broad Institute Genomics Platform"/>
            <consortium name="The Broad Institute Genome Sequencing Center for Infectious Disease"/>
            <person name="Wu L."/>
            <person name="Ma J."/>
        </authorList>
    </citation>
    <scope>NUCLEOTIDE SEQUENCE [LARGE SCALE GENOMIC DNA]</scope>
    <source>
        <strain evidence="2">JCM 4737</strain>
    </source>
</reference>
<dbReference type="Proteomes" id="UP000599437">
    <property type="component" value="Unassembled WGS sequence"/>
</dbReference>
<dbReference type="EMBL" id="BMVO01000001">
    <property type="protein sequence ID" value="GHA83099.1"/>
    <property type="molecule type" value="Genomic_DNA"/>
</dbReference>
<proteinExistence type="predicted"/>
<name>A0ABQ3DF40_9ACTN</name>
<dbReference type="RefSeq" id="WP_189714399.1">
    <property type="nucleotide sequence ID" value="NZ_BMVO01000001.1"/>
</dbReference>
<evidence type="ECO:0000313" key="2">
    <source>
        <dbReference type="Proteomes" id="UP000599437"/>
    </source>
</evidence>
<organism evidence="1 2">
    <name type="scientific">Streptomyces chryseus</name>
    <dbReference type="NCBI Taxonomy" id="68186"/>
    <lineage>
        <taxon>Bacteria</taxon>
        <taxon>Bacillati</taxon>
        <taxon>Actinomycetota</taxon>
        <taxon>Actinomycetes</taxon>
        <taxon>Kitasatosporales</taxon>
        <taxon>Streptomycetaceae</taxon>
        <taxon>Streptomyces</taxon>
    </lineage>
</organism>
<comment type="caution">
    <text evidence="1">The sequence shown here is derived from an EMBL/GenBank/DDBJ whole genome shotgun (WGS) entry which is preliminary data.</text>
</comment>
<evidence type="ECO:0000313" key="1">
    <source>
        <dbReference type="EMBL" id="GHA83099.1"/>
    </source>
</evidence>
<protein>
    <submittedName>
        <fullName evidence="1">Uncharacterized protein</fullName>
    </submittedName>
</protein>
<keyword evidence="2" id="KW-1185">Reference proteome</keyword>
<gene>
    <name evidence="1" type="ORF">GCM10010346_01780</name>
</gene>